<gene>
    <name evidence="8" type="ORF">Esi_0015_0133</name>
</gene>
<evidence type="ECO:0000256" key="1">
    <source>
        <dbReference type="ARBA" id="ARBA00004496"/>
    </source>
</evidence>
<feature type="compositionally biased region" description="Basic and acidic residues" evidence="6">
    <location>
        <begin position="424"/>
        <end position="434"/>
    </location>
</feature>
<dbReference type="PANTHER" id="PTHR21422:SF9">
    <property type="entry name" value="RAB3 GTPASE-ACTIVATING PROTEIN CATALYTIC SUBUNIT"/>
    <property type="match status" value="1"/>
</dbReference>
<feature type="compositionally biased region" description="Pro residues" evidence="6">
    <location>
        <begin position="1049"/>
        <end position="1058"/>
    </location>
</feature>
<dbReference type="InParanoid" id="D8LFM1"/>
<dbReference type="InterPro" id="IPR045700">
    <property type="entry name" value="Rab3GAP1"/>
</dbReference>
<protein>
    <recommendedName>
        <fullName evidence="3">Rab3 GTPase-activating protein catalytic subunit</fullName>
    </recommendedName>
</protein>
<name>D8LFM1_ECTSI</name>
<dbReference type="GO" id="GO:0005096">
    <property type="term" value="F:GTPase activator activity"/>
    <property type="evidence" value="ECO:0007669"/>
    <property type="project" value="UniProtKB-KW"/>
</dbReference>
<dbReference type="OrthoDB" id="17346at2759"/>
<evidence type="ECO:0000256" key="6">
    <source>
        <dbReference type="SAM" id="MobiDB-lite"/>
    </source>
</evidence>
<feature type="region of interest" description="Disordered" evidence="6">
    <location>
        <begin position="653"/>
        <end position="1173"/>
    </location>
</feature>
<proteinExistence type="inferred from homology"/>
<dbReference type="EMBL" id="FN649760">
    <property type="protein sequence ID" value="CBN79941.1"/>
    <property type="molecule type" value="Genomic_DNA"/>
</dbReference>
<feature type="compositionally biased region" description="Low complexity" evidence="6">
    <location>
        <begin position="173"/>
        <end position="190"/>
    </location>
</feature>
<evidence type="ECO:0000256" key="4">
    <source>
        <dbReference type="ARBA" id="ARBA00022468"/>
    </source>
</evidence>
<feature type="domain" description="Rab3GAP catalytic subunit conserved" evidence="7">
    <location>
        <begin position="1227"/>
        <end position="1343"/>
    </location>
</feature>
<feature type="compositionally biased region" description="Polar residues" evidence="6">
    <location>
        <begin position="785"/>
        <end position="795"/>
    </location>
</feature>
<accession>D8LFM1</accession>
<dbReference type="GO" id="GO:0005737">
    <property type="term" value="C:cytoplasm"/>
    <property type="evidence" value="ECO:0007669"/>
    <property type="project" value="UniProtKB-SubCell"/>
</dbReference>
<dbReference type="Proteomes" id="UP000002630">
    <property type="component" value="Unassembled WGS sequence"/>
</dbReference>
<comment type="similarity">
    <text evidence="2">Belongs to the Rab3-GAP catalytic subunit family.</text>
</comment>
<feature type="compositionally biased region" description="Low complexity" evidence="6">
    <location>
        <begin position="938"/>
        <end position="949"/>
    </location>
</feature>
<evidence type="ECO:0000313" key="8">
    <source>
        <dbReference type="EMBL" id="CBN79941.1"/>
    </source>
</evidence>
<keyword evidence="9" id="KW-1185">Reference proteome</keyword>
<organism evidence="8 9">
    <name type="scientific">Ectocarpus siliculosus</name>
    <name type="common">Brown alga</name>
    <name type="synonym">Conferva siliculosa</name>
    <dbReference type="NCBI Taxonomy" id="2880"/>
    <lineage>
        <taxon>Eukaryota</taxon>
        <taxon>Sar</taxon>
        <taxon>Stramenopiles</taxon>
        <taxon>Ochrophyta</taxon>
        <taxon>PX clade</taxon>
        <taxon>Phaeophyceae</taxon>
        <taxon>Ectocarpales</taxon>
        <taxon>Ectocarpaceae</taxon>
        <taxon>Ectocarpus</taxon>
    </lineage>
</organism>
<feature type="compositionally biased region" description="Polar residues" evidence="6">
    <location>
        <begin position="581"/>
        <end position="593"/>
    </location>
</feature>
<dbReference type="Pfam" id="PF13890">
    <property type="entry name" value="Rab3-GTPase_cat"/>
    <property type="match status" value="1"/>
</dbReference>
<evidence type="ECO:0000256" key="2">
    <source>
        <dbReference type="ARBA" id="ARBA00008856"/>
    </source>
</evidence>
<comment type="subcellular location">
    <subcellularLocation>
        <location evidence="1">Cytoplasm</location>
    </subcellularLocation>
</comment>
<reference evidence="8 9" key="1">
    <citation type="journal article" date="2010" name="Nature">
        <title>The Ectocarpus genome and the independent evolution of multicellularity in brown algae.</title>
        <authorList>
            <person name="Cock J.M."/>
            <person name="Sterck L."/>
            <person name="Rouze P."/>
            <person name="Scornet D."/>
            <person name="Allen A.E."/>
            <person name="Amoutzias G."/>
            <person name="Anthouard V."/>
            <person name="Artiguenave F."/>
            <person name="Aury J.M."/>
            <person name="Badger J.H."/>
            <person name="Beszteri B."/>
            <person name="Billiau K."/>
            <person name="Bonnet E."/>
            <person name="Bothwell J.H."/>
            <person name="Bowler C."/>
            <person name="Boyen C."/>
            <person name="Brownlee C."/>
            <person name="Carrano C.J."/>
            <person name="Charrier B."/>
            <person name="Cho G.Y."/>
            <person name="Coelho S.M."/>
            <person name="Collen J."/>
            <person name="Corre E."/>
            <person name="Da Silva C."/>
            <person name="Delage L."/>
            <person name="Delaroque N."/>
            <person name="Dittami S.M."/>
            <person name="Doulbeau S."/>
            <person name="Elias M."/>
            <person name="Farnham G."/>
            <person name="Gachon C.M."/>
            <person name="Gschloessl B."/>
            <person name="Heesch S."/>
            <person name="Jabbari K."/>
            <person name="Jubin C."/>
            <person name="Kawai H."/>
            <person name="Kimura K."/>
            <person name="Kloareg B."/>
            <person name="Kupper F.C."/>
            <person name="Lang D."/>
            <person name="Le Bail A."/>
            <person name="Leblanc C."/>
            <person name="Lerouge P."/>
            <person name="Lohr M."/>
            <person name="Lopez P.J."/>
            <person name="Martens C."/>
            <person name="Maumus F."/>
            <person name="Michel G."/>
            <person name="Miranda-Saavedra D."/>
            <person name="Morales J."/>
            <person name="Moreau H."/>
            <person name="Motomura T."/>
            <person name="Nagasato C."/>
            <person name="Napoli C.A."/>
            <person name="Nelson D.R."/>
            <person name="Nyvall-Collen P."/>
            <person name="Peters A.F."/>
            <person name="Pommier C."/>
            <person name="Potin P."/>
            <person name="Poulain J."/>
            <person name="Quesneville H."/>
            <person name="Read B."/>
            <person name="Rensing S.A."/>
            <person name="Ritter A."/>
            <person name="Rousvoal S."/>
            <person name="Samanta M."/>
            <person name="Samson G."/>
            <person name="Schroeder D.C."/>
            <person name="Segurens B."/>
            <person name="Strittmatter M."/>
            <person name="Tonon T."/>
            <person name="Tregear J.W."/>
            <person name="Valentin K."/>
            <person name="von Dassow P."/>
            <person name="Yamagishi T."/>
            <person name="Van de Peer Y."/>
            <person name="Wincker P."/>
        </authorList>
    </citation>
    <scope>NUCLEOTIDE SEQUENCE [LARGE SCALE GENOMIC DNA]</scope>
    <source>
        <strain evidence="9">Ec32 / CCAP1310/4</strain>
    </source>
</reference>
<evidence type="ECO:0000313" key="9">
    <source>
        <dbReference type="Proteomes" id="UP000002630"/>
    </source>
</evidence>
<dbReference type="STRING" id="2880.D8LFM1"/>
<keyword evidence="5" id="KW-0963">Cytoplasm</keyword>
<feature type="region of interest" description="Disordered" evidence="6">
    <location>
        <begin position="1347"/>
        <end position="1374"/>
    </location>
</feature>
<feature type="region of interest" description="Disordered" evidence="6">
    <location>
        <begin position="384"/>
        <end position="474"/>
    </location>
</feature>
<feature type="compositionally biased region" description="Polar residues" evidence="6">
    <location>
        <begin position="1153"/>
        <end position="1166"/>
    </location>
</feature>
<feature type="compositionally biased region" description="Polar residues" evidence="6">
    <location>
        <begin position="1137"/>
        <end position="1146"/>
    </location>
</feature>
<feature type="compositionally biased region" description="Low complexity" evidence="6">
    <location>
        <begin position="594"/>
        <end position="604"/>
    </location>
</feature>
<evidence type="ECO:0000256" key="5">
    <source>
        <dbReference type="ARBA" id="ARBA00022490"/>
    </source>
</evidence>
<evidence type="ECO:0000256" key="3">
    <source>
        <dbReference type="ARBA" id="ARBA00015817"/>
    </source>
</evidence>
<dbReference type="InterPro" id="IPR026147">
    <property type="entry name" value="Rab3GAP1_conserved"/>
</dbReference>
<feature type="compositionally biased region" description="Polar residues" evidence="6">
    <location>
        <begin position="821"/>
        <end position="835"/>
    </location>
</feature>
<feature type="region of interest" description="Disordered" evidence="6">
    <location>
        <begin position="1399"/>
        <end position="1418"/>
    </location>
</feature>
<dbReference type="PANTHER" id="PTHR21422">
    <property type="entry name" value="RAB3 GTPASE-ACTIVATING PROTEIN CATALYTIC SUBUNIT"/>
    <property type="match status" value="1"/>
</dbReference>
<feature type="region of interest" description="Disordered" evidence="6">
    <location>
        <begin position="580"/>
        <end position="623"/>
    </location>
</feature>
<keyword evidence="4" id="KW-0343">GTPase activation</keyword>
<feature type="compositionally biased region" description="Basic and acidic residues" evidence="6">
    <location>
        <begin position="713"/>
        <end position="729"/>
    </location>
</feature>
<feature type="region of interest" description="Disordered" evidence="6">
    <location>
        <begin position="159"/>
        <end position="197"/>
    </location>
</feature>
<evidence type="ECO:0000259" key="7">
    <source>
        <dbReference type="Pfam" id="PF13890"/>
    </source>
</evidence>
<sequence>MGVDHLLWATTVAAGNCRCSVPVLVSCDWDGLVEDDSSGGVVVQSGASCKGYSTPGSKGVACSVRFQTAWTEKPSRECLFLDGLTDLFLSKIRDAHCLPGRAFAPIVSTTVQQSWEWTKPEEEAAQLPAPALPWEGGGDTGGGGGGESVAAMAVVEERDGRRGGTSLGEPTVGGDPQGPTTPAAAAAAAGDRGGVGSREDAVRQLLRAIGGGREQEIGTPVWGPDEDPLVSIFVRVRWTDLREGLVEESQHYTTLEPLPEEARAGAGGADGGYSGAGVGGHWFVSPRGRLGDACSRLLAALVLTTAMHPGTLMADLGAGSLEDGRTALAQDYGKAASAKLSDETRKAVEEMCRRSQSPSINHDDIDLILRYLLHSQGEERAVVPAANQGSGGGPDADGDNKARRVQPPLPSSRWRQVHLGARQQDPRQSTEKWKQVYPRARGVTDDSSKRRLQPGGGAAEPASVPNDPSHGDVNRTMEASWAELSASGSGRASSYETMTGGRGGRRSLWAWAERGGAPIGRLLSLLSLRVASCDDLGSMSLLWMSFVRDVRLLWEDGATIARMSPIAAVDGTSMFDRGASCTGQDRSVASQLRGSSQADGGSVDVSDDGSGGDGSLPPWSDRSLVPYPDTRTCLIWQKLQMLNCCRAEGGAQMGLQLSSPPPSQDVGDGTADQGEGEKGPGDDEDEEAFFDTREYYQTSEDEGSSGGTGGGLQDDRCSAGDVDRGGERSAEDDDVLASADRGTGEVGTGGGVRDEHGGDRDADDSAGGVRAEPGAGEDYEGVISAATSGDSNSAAESDAVGDRAGDLSGCNEGLPKDASENRPQQQQRGEGSSAQVLDDETAEITPASTAAATAVDLSKLGAGREELGVTGRAVTVVEGGDDRRSSSSTGGIDGEETVSPGDTTTETAASPIAPPLSAGTEEVAVVPSLASRLGEGEPASPTSSSPVPSLGDDANEALPCAVATETTMIGPEEEDVATIVAATSDEAMSVDEGGDNPTTQNMPEAEREEGEKEVGGKDEEELQQGADSPSKEEEQLQQRIDSPSEEEPSSPPSSPPPMETGARTDEVPRNGSADDGSDGLACKDTPPPSSSPANPEEETPDTTKSSLAAAGEVISDDRSTCPSPKASTMAAGEAISEISTCTSPKESSMAAEQLTSDNSTCTSPKASSAAAGEVTISEALPEKRTAIIAMENSPDASDKAFGCPEAAPTAATGSAAAVGEEPLVPPMRRLLCSGAAVRPPRLQECGPVTEDMLRQQTLGQAAAYRGREVLLADMTAFRSENGGGDGDAAVFADFVRWYRPECWQEATADGEWVSASEGRLGGRAEDDKRLAWPGQGQVVWRSAVTGRQVHGQNRDEAPEAAAADELSPGDHLGLPPALPSPFTLAGWLSCWGQAGAAVRAEEEEEEGEERALPPPPLFSGVTEGEKALHFLETISPGPLLVQLLSALLGLSVFVLEEACLGADSLPSVEASVDTARTALLAADGACVAVKRAETALSRAVSLQRSLPGKKDLVNDMVAACGDEEEKGGGEVPVSARPHKEFLRDLLLAQGIQKTPGSELDELLASYDEEHRREELRDEGGAVGGGGVMPPPETKEYVLRCQTPAPFYSRNVGRGQMEAYPTPPSRMYAKTDGSNLRVALSLCESDI</sequence>